<dbReference type="Proteomes" id="UP000005269">
    <property type="component" value="Chromosome"/>
</dbReference>
<keyword evidence="2 3" id="KW-0808">Transferase</keyword>
<reference evidence="3 4" key="1">
    <citation type="journal article" date="2012" name="BMC Microbiol.">
        <title>Complete genome sequence of Enterococcus faecium strain TX16 and comparative genomic analysis of Enterococcus faecium genomes.</title>
        <authorList>
            <person name="Qin X."/>
            <person name="Galloway-Pena J.R."/>
            <person name="Sillanpaa J."/>
            <person name="Hyeob Roh J."/>
            <person name="Nallapareddy S.R."/>
            <person name="Chowdhury S."/>
            <person name="Bourgogne A."/>
            <person name="Choudhury T."/>
            <person name="Munzy D.M."/>
            <person name="Buhay C.J."/>
            <person name="Ding Y."/>
            <person name="Dugan-Rocha S."/>
            <person name="Liu W."/>
            <person name="Kovar C."/>
            <person name="Sodergren E."/>
            <person name="Highlander S."/>
            <person name="Petrosino J.F."/>
            <person name="Worley K.C."/>
            <person name="Gibbs R.A."/>
            <person name="Weinstock G.M."/>
            <person name="Murray B.E."/>
        </authorList>
    </citation>
    <scope>NUCLEOTIDE SEQUENCE [LARGE SCALE GENOMIC DNA]</scope>
    <source>
        <strain evidence="4">ATCC BAA-472 / TX0016 / DO</strain>
    </source>
</reference>
<organism evidence="3 4">
    <name type="scientific">Enterococcus faecium (strain ATCC BAA-472 / TX0016 / DO)</name>
    <dbReference type="NCBI Taxonomy" id="333849"/>
    <lineage>
        <taxon>Bacteria</taxon>
        <taxon>Bacillati</taxon>
        <taxon>Bacillota</taxon>
        <taxon>Bacilli</taxon>
        <taxon>Lactobacillales</taxon>
        <taxon>Enterococcaceae</taxon>
        <taxon>Enterococcus</taxon>
    </lineage>
</organism>
<proteinExistence type="predicted"/>
<dbReference type="KEGG" id="efu:HMPREF0351_11961"/>
<evidence type="ECO:0000313" key="4">
    <source>
        <dbReference type="Proteomes" id="UP000005269"/>
    </source>
</evidence>
<keyword evidence="4" id="KW-1185">Reference proteome</keyword>
<dbReference type="PANTHER" id="PTHR34136">
    <property type="match status" value="1"/>
</dbReference>
<keyword evidence="1 3" id="KW-0328">Glycosyltransferase</keyword>
<dbReference type="EMBL" id="CP003583">
    <property type="protein sequence ID" value="AFK59585.1"/>
    <property type="molecule type" value="Genomic_DNA"/>
</dbReference>
<dbReference type="NCBIfam" id="TIGR00696">
    <property type="entry name" value="wecG_tagA_cpsF"/>
    <property type="match status" value="1"/>
</dbReference>
<name>Q3XZL7_ENTFD</name>
<dbReference type="RefSeq" id="WP_002288211.1">
    <property type="nucleotide sequence ID" value="NC_017960.1"/>
</dbReference>
<accession>Q3XZL7</accession>
<dbReference type="Pfam" id="PF03808">
    <property type="entry name" value="Glyco_tran_WecG"/>
    <property type="match status" value="1"/>
</dbReference>
<gene>
    <name evidence="3" type="primary">wecB</name>
    <name evidence="3" type="ORF">HMPREF0351_11961</name>
</gene>
<dbReference type="HOGENOM" id="CLU_063203_2_1_9"/>
<dbReference type="PANTHER" id="PTHR34136:SF1">
    <property type="entry name" value="UDP-N-ACETYL-D-MANNOSAMINURONIC ACID TRANSFERASE"/>
    <property type="match status" value="1"/>
</dbReference>
<evidence type="ECO:0000313" key="3">
    <source>
        <dbReference type="EMBL" id="AFK59585.1"/>
    </source>
</evidence>
<evidence type="ECO:0000256" key="1">
    <source>
        <dbReference type="ARBA" id="ARBA00022676"/>
    </source>
</evidence>
<dbReference type="AlphaFoldDB" id="Q3XZL7"/>
<evidence type="ECO:0000256" key="2">
    <source>
        <dbReference type="ARBA" id="ARBA00022679"/>
    </source>
</evidence>
<sequence length="264" mass="30464">MITSDIKNADEYVRKVDKSQIPTCNIMGVNIAAINMEWLLEYLEKNIDLLHGDYICVSNVHTTVTSFEEPDYCAVQNGGIMAIPDGGPLSTVGRKRGYKNMERTTGPSLMGKIFKVTNEKGYRHFFYGSKQETLDLLEEKLKVYYPGIQIAGMYSPPFRPLTEEEDKAVIKMINAVKPDFVWIGLGAPKQEKWMAEHQGKIDGLMIGVGAGFDYYAGNIQRAPQWMQKWNLEWMYRLIQDPKRLFYRYWHTNTKFILNAVIRRK</sequence>
<dbReference type="CDD" id="cd06533">
    <property type="entry name" value="Glyco_transf_WecG_TagA"/>
    <property type="match status" value="1"/>
</dbReference>
<protein>
    <submittedName>
        <fullName evidence="3">Glycosyltransferase</fullName>
        <ecNumber evidence="3">2.4.1.-</ecNumber>
    </submittedName>
</protein>
<dbReference type="EC" id="2.4.1.-" evidence="3"/>
<dbReference type="GO" id="GO:0016758">
    <property type="term" value="F:hexosyltransferase activity"/>
    <property type="evidence" value="ECO:0007669"/>
    <property type="project" value="TreeGrafter"/>
</dbReference>
<dbReference type="InterPro" id="IPR004629">
    <property type="entry name" value="WecG_TagA_CpsF"/>
</dbReference>